<dbReference type="Pfam" id="PF01297">
    <property type="entry name" value="ZnuA"/>
    <property type="match status" value="1"/>
</dbReference>
<protein>
    <submittedName>
        <fullName evidence="5">Zinc ABC transporter substrate-binding protein</fullName>
    </submittedName>
</protein>
<keyword evidence="2 4" id="KW-0732">Signal</keyword>
<dbReference type="Proteomes" id="UP001139011">
    <property type="component" value="Unassembled WGS sequence"/>
</dbReference>
<dbReference type="EMBL" id="JAIWJX010000002">
    <property type="protein sequence ID" value="MCK6256615.1"/>
    <property type="molecule type" value="Genomic_DNA"/>
</dbReference>
<keyword evidence="6" id="KW-1185">Reference proteome</keyword>
<gene>
    <name evidence="5" type="ORF">LCY76_08415</name>
</gene>
<evidence type="ECO:0000313" key="6">
    <source>
        <dbReference type="Proteomes" id="UP001139011"/>
    </source>
</evidence>
<feature type="signal peptide" evidence="4">
    <location>
        <begin position="1"/>
        <end position="22"/>
    </location>
</feature>
<evidence type="ECO:0000256" key="2">
    <source>
        <dbReference type="ARBA" id="ARBA00022729"/>
    </source>
</evidence>
<dbReference type="InterPro" id="IPR006129">
    <property type="entry name" value="AdhesinB"/>
</dbReference>
<evidence type="ECO:0000256" key="3">
    <source>
        <dbReference type="RuleBase" id="RU003512"/>
    </source>
</evidence>
<name>A0A9X2BDF4_9BACL</name>
<evidence type="ECO:0000256" key="4">
    <source>
        <dbReference type="SAM" id="SignalP"/>
    </source>
</evidence>
<dbReference type="PANTHER" id="PTHR42953">
    <property type="entry name" value="HIGH-AFFINITY ZINC UPTAKE SYSTEM PROTEIN ZNUA-RELATED"/>
    <property type="match status" value="1"/>
</dbReference>
<comment type="caution">
    <text evidence="5">The sequence shown here is derived from an EMBL/GenBank/DDBJ whole genome shotgun (WGS) entry which is preliminary data.</text>
</comment>
<dbReference type="InterPro" id="IPR006128">
    <property type="entry name" value="Lipoprotein_PsaA-like"/>
</dbReference>
<dbReference type="PRINTS" id="PR00691">
    <property type="entry name" value="ADHESINB"/>
</dbReference>
<dbReference type="PROSITE" id="PS51257">
    <property type="entry name" value="PROKAR_LIPOPROTEIN"/>
    <property type="match status" value="1"/>
</dbReference>
<organism evidence="5 6">
    <name type="scientific">Fictibacillus marinisediminis</name>
    <dbReference type="NCBI Taxonomy" id="2878389"/>
    <lineage>
        <taxon>Bacteria</taxon>
        <taxon>Bacillati</taxon>
        <taxon>Bacillota</taxon>
        <taxon>Bacilli</taxon>
        <taxon>Bacillales</taxon>
        <taxon>Fictibacillaceae</taxon>
        <taxon>Fictibacillus</taxon>
    </lineage>
</organism>
<dbReference type="InterPro" id="IPR050492">
    <property type="entry name" value="Bact_metal-bind_prot9"/>
</dbReference>
<comment type="similarity">
    <text evidence="3">Belongs to the bacterial solute-binding protein 9 family.</text>
</comment>
<reference evidence="5" key="1">
    <citation type="submission" date="2021-09" db="EMBL/GenBank/DDBJ databases">
        <title>Genome analysis of Fictibacillus sp. KIGAM418 isolated from marine sediment.</title>
        <authorList>
            <person name="Seo M.-J."/>
            <person name="Cho E.-S."/>
            <person name="Hwang C.Y."/>
        </authorList>
    </citation>
    <scope>NUCLEOTIDE SEQUENCE</scope>
    <source>
        <strain evidence="5">KIGAM418</strain>
    </source>
</reference>
<dbReference type="GO" id="GO:0046872">
    <property type="term" value="F:metal ion binding"/>
    <property type="evidence" value="ECO:0007669"/>
    <property type="project" value="InterPro"/>
</dbReference>
<dbReference type="InterPro" id="IPR006127">
    <property type="entry name" value="ZnuA-like"/>
</dbReference>
<keyword evidence="1 3" id="KW-0813">Transport</keyword>
<feature type="chain" id="PRO_5040967371" evidence="4">
    <location>
        <begin position="23"/>
        <end position="308"/>
    </location>
</feature>
<evidence type="ECO:0000256" key="1">
    <source>
        <dbReference type="ARBA" id="ARBA00022448"/>
    </source>
</evidence>
<evidence type="ECO:0000313" key="5">
    <source>
        <dbReference type="EMBL" id="MCK6256615.1"/>
    </source>
</evidence>
<dbReference type="AlphaFoldDB" id="A0A9X2BDF4"/>
<dbReference type="GO" id="GO:0030001">
    <property type="term" value="P:metal ion transport"/>
    <property type="evidence" value="ECO:0007669"/>
    <property type="project" value="InterPro"/>
</dbReference>
<dbReference type="PRINTS" id="PR00690">
    <property type="entry name" value="ADHESNFAMILY"/>
</dbReference>
<sequence length="308" mass="34634">MKRHYAALTFMIIGSLILSGCANGTKHKLNSPHKLTITTTLYPLEYFTKRIGGKHVSVSNVIPPGTDAHSFEPSTKDMIKISDSDAFIYNGTGIEGFADKVNETVKNEGVESIKAAKGLTLEKVEHRDEDPDEHGDKDPHIWLDPVFSIQMAKNIEQALIKLNPKAKADFTKNYLSLKKDLEKLDTSFNQTIKNSPHKEIIVSHAAYGYWEHRYGLKQIPVSGLSTSQEPSQRQLQDLIKHVKAKHIHYVLLENSASDKLARVVEHETGTKTLKLRNLETLIPKDAEANEDYLSLMQKNVQVLKQSLK</sequence>
<dbReference type="RefSeq" id="WP_248252257.1">
    <property type="nucleotide sequence ID" value="NZ_JAIWJX010000002.1"/>
</dbReference>
<dbReference type="PANTHER" id="PTHR42953:SF8">
    <property type="entry name" value="ZINT DOMAIN-CONTAINING PROTEIN"/>
    <property type="match status" value="1"/>
</dbReference>
<dbReference type="GO" id="GO:0007155">
    <property type="term" value="P:cell adhesion"/>
    <property type="evidence" value="ECO:0007669"/>
    <property type="project" value="InterPro"/>
</dbReference>
<dbReference type="SUPFAM" id="SSF53807">
    <property type="entry name" value="Helical backbone' metal receptor"/>
    <property type="match status" value="1"/>
</dbReference>
<proteinExistence type="inferred from homology"/>
<accession>A0A9X2BDF4</accession>
<dbReference type="Gene3D" id="3.40.50.1980">
    <property type="entry name" value="Nitrogenase molybdenum iron protein domain"/>
    <property type="match status" value="2"/>
</dbReference>